<accession>A0ABV5EDB1</accession>
<evidence type="ECO:0000313" key="2">
    <source>
        <dbReference type="Proteomes" id="UP001585080"/>
    </source>
</evidence>
<name>A0ABV5EDB1_9ACTN</name>
<organism evidence="1 2">
    <name type="scientific">Streptomyces broussonetiae</name>
    <dbReference type="NCBI Taxonomy" id="2686304"/>
    <lineage>
        <taxon>Bacteria</taxon>
        <taxon>Bacillati</taxon>
        <taxon>Actinomycetota</taxon>
        <taxon>Actinomycetes</taxon>
        <taxon>Kitasatosporales</taxon>
        <taxon>Streptomycetaceae</taxon>
        <taxon>Streptomyces</taxon>
    </lineage>
</organism>
<dbReference type="RefSeq" id="WP_376733541.1">
    <property type="nucleotide sequence ID" value="NZ_JAYMRP010000016.1"/>
</dbReference>
<comment type="caution">
    <text evidence="1">The sequence shown here is derived from an EMBL/GenBank/DDBJ whole genome shotgun (WGS) entry which is preliminary data.</text>
</comment>
<proteinExistence type="predicted"/>
<gene>
    <name evidence="1" type="ORF">VSS16_19325</name>
</gene>
<dbReference type="EMBL" id="JAYMRP010000016">
    <property type="protein sequence ID" value="MFB8774854.1"/>
    <property type="molecule type" value="Genomic_DNA"/>
</dbReference>
<protein>
    <submittedName>
        <fullName evidence="1">Uncharacterized protein</fullName>
    </submittedName>
</protein>
<reference evidence="1 2" key="1">
    <citation type="submission" date="2024-01" db="EMBL/GenBank/DDBJ databases">
        <title>Genome mining of biosynthetic gene clusters to explore secondary metabolites of Streptomyces sp.</title>
        <authorList>
            <person name="Baig A."/>
            <person name="Ajitkumar Shintre N."/>
            <person name="Kumar H."/>
            <person name="Anbarasu A."/>
            <person name="Ramaiah S."/>
        </authorList>
    </citation>
    <scope>NUCLEOTIDE SEQUENCE [LARGE SCALE GENOMIC DNA]</scope>
    <source>
        <strain evidence="1 2">A57</strain>
    </source>
</reference>
<sequence>MRGRASESAAALAGKRAGPADRFVAYTIGAGQVDIVGLKPVKGLVTAAGEGDGTFEDEGRVRHLPVFL</sequence>
<keyword evidence="2" id="KW-1185">Reference proteome</keyword>
<evidence type="ECO:0000313" key="1">
    <source>
        <dbReference type="EMBL" id="MFB8774854.1"/>
    </source>
</evidence>
<dbReference type="Proteomes" id="UP001585080">
    <property type="component" value="Unassembled WGS sequence"/>
</dbReference>